<dbReference type="Gene3D" id="2.130.10.10">
    <property type="entry name" value="YVTN repeat-like/Quinoprotein amine dehydrogenase"/>
    <property type="match status" value="1"/>
</dbReference>
<proteinExistence type="predicted"/>
<gene>
    <name evidence="1" type="primary">peaD</name>
    <name evidence="1" type="ORF">RY831_26990</name>
</gene>
<accession>A0ABU6JGL6</accession>
<name>A0ABU6JGL6_9BURK</name>
<dbReference type="PANTHER" id="PTHR47197:SF3">
    <property type="entry name" value="DIHYDRO-HEME D1 DEHYDROGENASE"/>
    <property type="match status" value="1"/>
</dbReference>
<dbReference type="EMBL" id="JAWIIV010000037">
    <property type="protein sequence ID" value="MEC4722810.1"/>
    <property type="molecule type" value="Genomic_DNA"/>
</dbReference>
<dbReference type="InterPro" id="IPR023879">
    <property type="entry name" value="QH-AmDH_bsu"/>
</dbReference>
<comment type="caution">
    <text evidence="1">The sequence shown here is derived from an EMBL/GenBank/DDBJ whole genome shotgun (WGS) entry which is preliminary data.</text>
</comment>
<organism evidence="1 2">
    <name type="scientific">Noviherbaspirillum album</name>
    <dbReference type="NCBI Taxonomy" id="3080276"/>
    <lineage>
        <taxon>Bacteria</taxon>
        <taxon>Pseudomonadati</taxon>
        <taxon>Pseudomonadota</taxon>
        <taxon>Betaproteobacteria</taxon>
        <taxon>Burkholderiales</taxon>
        <taxon>Oxalobacteraceae</taxon>
        <taxon>Noviherbaspirillum</taxon>
    </lineage>
</organism>
<reference evidence="1 2" key="1">
    <citation type="submission" date="2023-10" db="EMBL/GenBank/DDBJ databases">
        <title>Noviherbaspirillum sp. CPCC 100848 genome assembly.</title>
        <authorList>
            <person name="Li X.Y."/>
            <person name="Fang X.M."/>
        </authorList>
    </citation>
    <scope>NUCLEOTIDE SEQUENCE [LARGE SCALE GENOMIC DNA]</scope>
    <source>
        <strain evidence="1 2">CPCC 100848</strain>
    </source>
</reference>
<dbReference type="InterPro" id="IPR051200">
    <property type="entry name" value="Host-pathogen_enzymatic-act"/>
</dbReference>
<evidence type="ECO:0000313" key="2">
    <source>
        <dbReference type="Proteomes" id="UP001352263"/>
    </source>
</evidence>
<evidence type="ECO:0000313" key="1">
    <source>
        <dbReference type="EMBL" id="MEC4722810.1"/>
    </source>
</evidence>
<dbReference type="InterPro" id="IPR015943">
    <property type="entry name" value="WD40/YVTN_repeat-like_dom_sf"/>
</dbReference>
<dbReference type="SUPFAM" id="SSF50969">
    <property type="entry name" value="YVTN repeat-like/Quinoprotein amine dehydrogenase"/>
    <property type="match status" value="1"/>
</dbReference>
<sequence>MNRKSTLLPVAMTIGFAIVTLFVAVDAAAREYLVTAAKPNFVVVVDAAARKVERTIPIPNTTMGNSPTAIAVSKDGKRAYVIHNAWKSVSGLDLQTGEEVFRADLSDANMRAMATYGIDLSPDGKELSVFVVPVRMLPGSYKVEETYIAVFDTAAGKQATPLRKMLAPRGTTVLAYAPDGKTLYSFNGDWTTWDVKSGTQTGKITFLNRERENYGKPDTLALWPQWEQSNIFATPYYQTRTDLKEGDPGYSKAGIMTFDLVTREQSYKDFEDASVVLFSSVVNPIRRNEVYTVYTQLTATDIKTGKIIKRLDLDHTFYNVNVSSDGKEIYIGGTQNDIVVYDSSNFKKLANIKLPTGDQVLSSLRIVDRK</sequence>
<dbReference type="PANTHER" id="PTHR47197">
    <property type="entry name" value="PROTEIN NIRF"/>
    <property type="match status" value="1"/>
</dbReference>
<keyword evidence="2" id="KW-1185">Reference proteome</keyword>
<dbReference type="Proteomes" id="UP001352263">
    <property type="component" value="Unassembled WGS sequence"/>
</dbReference>
<protein>
    <submittedName>
        <fullName evidence="1">Quinohemoprotein amine dehydrogenase subunit beta</fullName>
    </submittedName>
</protein>
<dbReference type="InterPro" id="IPR011044">
    <property type="entry name" value="Quino_amine_DH_bsu"/>
</dbReference>
<dbReference type="RefSeq" id="WP_326509470.1">
    <property type="nucleotide sequence ID" value="NZ_JAWIIV010000037.1"/>
</dbReference>
<dbReference type="NCBIfam" id="TIGR03907">
    <property type="entry name" value="QH_beta"/>
    <property type="match status" value="1"/>
</dbReference>